<feature type="compositionally biased region" description="Low complexity" evidence="1">
    <location>
        <begin position="196"/>
        <end position="216"/>
    </location>
</feature>
<dbReference type="EMBL" id="PUBV01000002">
    <property type="protein sequence ID" value="PWB09319.1"/>
    <property type="molecule type" value="Genomic_DNA"/>
</dbReference>
<evidence type="ECO:0000313" key="3">
    <source>
        <dbReference type="EMBL" id="PWB09319.1"/>
    </source>
</evidence>
<feature type="compositionally biased region" description="Basic residues" evidence="1">
    <location>
        <begin position="249"/>
        <end position="261"/>
    </location>
</feature>
<reference evidence="4" key="1">
    <citation type="submission" date="2018-02" db="EMBL/GenBank/DDBJ databases">
        <authorList>
            <person name="Clavel T."/>
            <person name="Strowig T."/>
        </authorList>
    </citation>
    <scope>NUCLEOTIDE SEQUENCE [LARGE SCALE GENOMIC DNA]</scope>
    <source>
        <strain evidence="4">DSM 100764</strain>
    </source>
</reference>
<gene>
    <name evidence="3" type="primary">lptC</name>
    <name evidence="3" type="ORF">C5O25_01340</name>
</gene>
<feature type="signal peptide" evidence="2">
    <location>
        <begin position="1"/>
        <end position="26"/>
    </location>
</feature>
<dbReference type="RefSeq" id="WP_107034941.1">
    <property type="nucleotide sequence ID" value="NZ_CAONGC010000005.1"/>
</dbReference>
<protein>
    <submittedName>
        <fullName evidence="3">LPS export ABC transporter periplasmic protein LptC</fullName>
    </submittedName>
</protein>
<feature type="compositionally biased region" description="Basic and acidic residues" evidence="1">
    <location>
        <begin position="219"/>
        <end position="229"/>
    </location>
</feature>
<dbReference type="GO" id="GO:0015221">
    <property type="term" value="F:lipopolysaccharide transmembrane transporter activity"/>
    <property type="evidence" value="ECO:0007669"/>
    <property type="project" value="InterPro"/>
</dbReference>
<keyword evidence="2" id="KW-0732">Signal</keyword>
<comment type="caution">
    <text evidence="3">The sequence shown here is derived from an EMBL/GenBank/DDBJ whole genome shotgun (WGS) entry which is preliminary data.</text>
</comment>
<dbReference type="Proteomes" id="UP000244925">
    <property type="component" value="Unassembled WGS sequence"/>
</dbReference>
<feature type="compositionally biased region" description="Low complexity" evidence="1">
    <location>
        <begin position="230"/>
        <end position="244"/>
    </location>
</feature>
<keyword evidence="4" id="KW-1185">Reference proteome</keyword>
<evidence type="ECO:0000313" key="4">
    <source>
        <dbReference type="Proteomes" id="UP000244925"/>
    </source>
</evidence>
<dbReference type="GO" id="GO:0005886">
    <property type="term" value="C:plasma membrane"/>
    <property type="evidence" value="ECO:0007669"/>
    <property type="project" value="InterPro"/>
</dbReference>
<proteinExistence type="predicted"/>
<evidence type="ECO:0000256" key="2">
    <source>
        <dbReference type="SAM" id="SignalP"/>
    </source>
</evidence>
<name>A0A2V1J239_9BACT</name>
<dbReference type="GeneID" id="93425389"/>
<feature type="chain" id="PRO_5015994263" evidence="2">
    <location>
        <begin position="27"/>
        <end position="267"/>
    </location>
</feature>
<dbReference type="AlphaFoldDB" id="A0A2V1J239"/>
<dbReference type="NCBIfam" id="TIGR04409">
    <property type="entry name" value="LptC_YrbK"/>
    <property type="match status" value="1"/>
</dbReference>
<accession>A0A2V1J239</accession>
<dbReference type="InterPro" id="IPR026265">
    <property type="entry name" value="LptC"/>
</dbReference>
<dbReference type="InterPro" id="IPR010664">
    <property type="entry name" value="LipoPS_assembly_LptC-rel"/>
</dbReference>
<dbReference type="Pfam" id="PF06835">
    <property type="entry name" value="LptC"/>
    <property type="match status" value="1"/>
</dbReference>
<sequence length="267" mass="30123">MPRASMRILPFVAGAAVAVCSWPMTACGGDDHREYTANVDPEQVATMTTTDVSTLISDSGITRYRVVTPLWLVYDEARESRWRFPSGLHLERFDDFFNREATVDCDSATYFKVKQLWRLDGHVRVTNMASDRFLTSQLFWDQRRGKVYSDSFIRIERSDRIMEGYGFESNNSMTDFRVRNVSAILPVQQFTPGDPSPAASDSVSSTASVATDSATVRYRPSDRKRKEPEAASARPAPAKAVAVPDTARRPHKPVPQRLHKIKINDQQ</sequence>
<feature type="region of interest" description="Disordered" evidence="1">
    <location>
        <begin position="192"/>
        <end position="267"/>
    </location>
</feature>
<evidence type="ECO:0000256" key="1">
    <source>
        <dbReference type="SAM" id="MobiDB-lite"/>
    </source>
</evidence>
<organism evidence="3 4">
    <name type="scientific">Paramuribaculum intestinale</name>
    <dbReference type="NCBI Taxonomy" id="2094151"/>
    <lineage>
        <taxon>Bacteria</taxon>
        <taxon>Pseudomonadati</taxon>
        <taxon>Bacteroidota</taxon>
        <taxon>Bacteroidia</taxon>
        <taxon>Bacteroidales</taxon>
        <taxon>Muribaculaceae</taxon>
        <taxon>Paramuribaculum</taxon>
    </lineage>
</organism>